<keyword evidence="8" id="KW-1185">Reference proteome</keyword>
<dbReference type="AlphaFoldDB" id="A0A7J5B9Y3"/>
<dbReference type="Proteomes" id="UP000433493">
    <property type="component" value="Unassembled WGS sequence"/>
</dbReference>
<evidence type="ECO:0000313" key="8">
    <source>
        <dbReference type="Proteomes" id="UP000433493"/>
    </source>
</evidence>
<organism evidence="7 8">
    <name type="scientific">Gulosibacter chungangensis</name>
    <dbReference type="NCBI Taxonomy" id="979746"/>
    <lineage>
        <taxon>Bacteria</taxon>
        <taxon>Bacillati</taxon>
        <taxon>Actinomycetota</taxon>
        <taxon>Actinomycetes</taxon>
        <taxon>Micrococcales</taxon>
        <taxon>Microbacteriaceae</taxon>
        <taxon>Gulosibacter</taxon>
    </lineage>
</organism>
<gene>
    <name evidence="7" type="ORF">F8O05_13515</name>
</gene>
<proteinExistence type="predicted"/>
<dbReference type="InterPro" id="IPR039538">
    <property type="entry name" value="BetI_C"/>
</dbReference>
<feature type="DNA-binding region" description="H-T-H motif" evidence="5">
    <location>
        <begin position="38"/>
        <end position="57"/>
    </location>
</feature>
<keyword evidence="1" id="KW-0678">Repressor</keyword>
<dbReference type="Gene3D" id="1.10.357.10">
    <property type="entry name" value="Tetracycline Repressor, domain 2"/>
    <property type="match status" value="1"/>
</dbReference>
<reference evidence="7 8" key="1">
    <citation type="submission" date="2019-09" db="EMBL/GenBank/DDBJ databases">
        <title>Phylogeny of genus Pseudoclavibacter and closely related genus.</title>
        <authorList>
            <person name="Li Y."/>
        </authorList>
    </citation>
    <scope>NUCLEOTIDE SEQUENCE [LARGE SCALE GENOMIC DNA]</scope>
    <source>
        <strain evidence="7 8">KCTC 13959</strain>
    </source>
</reference>
<protein>
    <submittedName>
        <fullName evidence="7">TetR family transcriptional regulator</fullName>
    </submittedName>
</protein>
<dbReference type="SUPFAM" id="SSF46689">
    <property type="entry name" value="Homeodomain-like"/>
    <property type="match status" value="1"/>
</dbReference>
<evidence type="ECO:0000256" key="2">
    <source>
        <dbReference type="ARBA" id="ARBA00023015"/>
    </source>
</evidence>
<dbReference type="RefSeq" id="WP_158053283.1">
    <property type="nucleotide sequence ID" value="NZ_WBKB01000011.1"/>
</dbReference>
<accession>A0A7J5B9Y3</accession>
<dbReference type="Pfam" id="PF13977">
    <property type="entry name" value="TetR_C_6"/>
    <property type="match status" value="1"/>
</dbReference>
<dbReference type="InterPro" id="IPR001647">
    <property type="entry name" value="HTH_TetR"/>
</dbReference>
<dbReference type="Pfam" id="PF00440">
    <property type="entry name" value="TetR_N"/>
    <property type="match status" value="1"/>
</dbReference>
<keyword evidence="3 5" id="KW-0238">DNA-binding</keyword>
<dbReference type="GO" id="GO:0003700">
    <property type="term" value="F:DNA-binding transcription factor activity"/>
    <property type="evidence" value="ECO:0007669"/>
    <property type="project" value="TreeGrafter"/>
</dbReference>
<dbReference type="InterPro" id="IPR036271">
    <property type="entry name" value="Tet_transcr_reg_TetR-rel_C_sf"/>
</dbReference>
<evidence type="ECO:0000313" key="7">
    <source>
        <dbReference type="EMBL" id="KAB1640932.1"/>
    </source>
</evidence>
<evidence type="ECO:0000259" key="6">
    <source>
        <dbReference type="PROSITE" id="PS50977"/>
    </source>
</evidence>
<dbReference type="PANTHER" id="PTHR30055:SF200">
    <property type="entry name" value="HTH-TYPE TRANSCRIPTIONAL REPRESSOR BDCR"/>
    <property type="match status" value="1"/>
</dbReference>
<dbReference type="PROSITE" id="PS50977">
    <property type="entry name" value="HTH_TETR_2"/>
    <property type="match status" value="1"/>
</dbReference>
<keyword evidence="4" id="KW-0804">Transcription</keyword>
<evidence type="ECO:0000256" key="1">
    <source>
        <dbReference type="ARBA" id="ARBA00022491"/>
    </source>
</evidence>
<evidence type="ECO:0000256" key="3">
    <source>
        <dbReference type="ARBA" id="ARBA00023125"/>
    </source>
</evidence>
<evidence type="ECO:0000256" key="4">
    <source>
        <dbReference type="ARBA" id="ARBA00023163"/>
    </source>
</evidence>
<name>A0A7J5B9Y3_9MICO</name>
<dbReference type="OrthoDB" id="4548508at2"/>
<dbReference type="SUPFAM" id="SSF48498">
    <property type="entry name" value="Tetracyclin repressor-like, C-terminal domain"/>
    <property type="match status" value="1"/>
</dbReference>
<feature type="domain" description="HTH tetR-type" evidence="6">
    <location>
        <begin position="15"/>
        <end position="75"/>
    </location>
</feature>
<dbReference type="GO" id="GO:0000976">
    <property type="term" value="F:transcription cis-regulatory region binding"/>
    <property type="evidence" value="ECO:0007669"/>
    <property type="project" value="TreeGrafter"/>
</dbReference>
<comment type="caution">
    <text evidence="7">The sequence shown here is derived from an EMBL/GenBank/DDBJ whole genome shotgun (WGS) entry which is preliminary data.</text>
</comment>
<sequence length="212" mass="22382">MSTATSRPRVRKSPQQRSEEIYAAATALAREGGLSALTLRAVATRAGVASGLVAHYASSMDELVARTFHDLVGAELAEVCAEIAAEPGAAARLARMIATVLRRDHNDITLVWVDAWSLGRSNEALATAIEEQMAAWQDAITEIILVGESEGAFRVDDAAAVAWQLLAMIDGIAAHALTRGTDAALFATRLAQASETLVGAEPDTVRRHLAAP</sequence>
<dbReference type="InterPro" id="IPR009057">
    <property type="entry name" value="Homeodomain-like_sf"/>
</dbReference>
<dbReference type="PANTHER" id="PTHR30055">
    <property type="entry name" value="HTH-TYPE TRANSCRIPTIONAL REGULATOR RUTR"/>
    <property type="match status" value="1"/>
</dbReference>
<dbReference type="EMBL" id="WBKB01000011">
    <property type="protein sequence ID" value="KAB1640932.1"/>
    <property type="molecule type" value="Genomic_DNA"/>
</dbReference>
<evidence type="ECO:0000256" key="5">
    <source>
        <dbReference type="PROSITE-ProRule" id="PRU00335"/>
    </source>
</evidence>
<keyword evidence="2" id="KW-0805">Transcription regulation</keyword>
<dbReference type="InterPro" id="IPR050109">
    <property type="entry name" value="HTH-type_TetR-like_transc_reg"/>
</dbReference>